<dbReference type="OrthoDB" id="1424916at2"/>
<gene>
    <name evidence="1" type="ORF">GJ691_08995</name>
</gene>
<dbReference type="AlphaFoldDB" id="A0A6I2MSP5"/>
<evidence type="ECO:0000313" key="2">
    <source>
        <dbReference type="Proteomes" id="UP000443153"/>
    </source>
</evidence>
<dbReference type="Proteomes" id="UP000443153">
    <property type="component" value="Unassembled WGS sequence"/>
</dbReference>
<evidence type="ECO:0000313" key="1">
    <source>
        <dbReference type="EMBL" id="MRX64306.1"/>
    </source>
</evidence>
<accession>A0A6I2MSP5</accession>
<dbReference type="InterPro" id="IPR010866">
    <property type="entry name" value="A-2_8-polyST"/>
</dbReference>
<proteinExistence type="predicted"/>
<dbReference type="RefSeq" id="WP_154366031.1">
    <property type="nucleotide sequence ID" value="NZ_WKJH01000005.1"/>
</dbReference>
<keyword evidence="2" id="KW-1185">Reference proteome</keyword>
<protein>
    <submittedName>
        <fullName evidence="1">Uncharacterized protein</fullName>
    </submittedName>
</protein>
<organism evidence="1 2">
    <name type="scientific">Maribacter luteus</name>
    <dbReference type="NCBI Taxonomy" id="2594478"/>
    <lineage>
        <taxon>Bacteria</taxon>
        <taxon>Pseudomonadati</taxon>
        <taxon>Bacteroidota</taxon>
        <taxon>Flavobacteriia</taxon>
        <taxon>Flavobacteriales</taxon>
        <taxon>Flavobacteriaceae</taxon>
        <taxon>Maribacter</taxon>
    </lineage>
</organism>
<comment type="caution">
    <text evidence="1">The sequence shown here is derived from an EMBL/GenBank/DDBJ whole genome shotgun (WGS) entry which is preliminary data.</text>
</comment>
<dbReference type="Pfam" id="PF07388">
    <property type="entry name" value="A-2_8-polyST"/>
    <property type="match status" value="1"/>
</dbReference>
<dbReference type="EMBL" id="WKJH01000005">
    <property type="protein sequence ID" value="MRX64306.1"/>
    <property type="molecule type" value="Genomic_DNA"/>
</dbReference>
<reference evidence="1 2" key="1">
    <citation type="submission" date="2019-11" db="EMBL/GenBank/DDBJ databases">
        <title>Maribacter lutea sp. nov., a marine bacterium isolated from intertidal sand.</title>
        <authorList>
            <person name="Liu A."/>
        </authorList>
    </citation>
    <scope>NUCLEOTIDE SEQUENCE [LARGE SCALE GENOMIC DNA]</scope>
    <source>
        <strain evidence="1 2">RZ05</strain>
    </source>
</reference>
<name>A0A6I2MSP5_9FLAO</name>
<sequence length="346" mass="40612">MIRKKINVFLPITSYSMYLSELVITQQNLQGECNILLNPHGFNHDSLLWDSVWMDDIPRMNSRRIFKKVLINFHYIRRLSSYFKRIKPNLEVVNQELCNFYYVDLYHVLTNHIFSKYQFRARFIIEDGMLNYYESEGTVLKLVRLKNLYYGFFGLSFKALLNKTHLTGIYLDSVCKQFVTNPNETLIPDKSILINLGKVPIETSFSDVLLILGQEPLIMSGMSYKVYSGYIIDMINIAENTYGTYKEVIYKPHPRAEENLLLKVKELLWNGKEDINFYLDKKTVEQSLLEILPKTIFSFRSTSLISIKNMSNGRINIHAYIPEGLKVNHRIENVLRVLNIEIHRNV</sequence>